<dbReference type="PROSITE" id="PS51347">
    <property type="entry name" value="PHOSPHOTRIESTERASE_2"/>
    <property type="match status" value="1"/>
</dbReference>
<dbReference type="Pfam" id="PF02126">
    <property type="entry name" value="PTE"/>
    <property type="match status" value="1"/>
</dbReference>
<dbReference type="InterPro" id="IPR032466">
    <property type="entry name" value="Metal_Hydrolase"/>
</dbReference>
<evidence type="ECO:0000313" key="5">
    <source>
        <dbReference type="EMBL" id="NMR19211.1"/>
    </source>
</evidence>
<dbReference type="InterPro" id="IPR017947">
    <property type="entry name" value="AryldialkylPase_Zn-BS"/>
</dbReference>
<proteinExistence type="inferred from homology"/>
<name>A0A7Y0LVW5_CELFI</name>
<feature type="binding site" evidence="3">
    <location>
        <position position="174"/>
    </location>
    <ligand>
        <name>a divalent metal cation</name>
        <dbReference type="ChEBI" id="CHEBI:60240"/>
        <label>1</label>
    </ligand>
</feature>
<evidence type="ECO:0000313" key="6">
    <source>
        <dbReference type="Proteomes" id="UP000562124"/>
    </source>
</evidence>
<feature type="binding site" evidence="3">
    <location>
        <position position="235"/>
    </location>
    <ligand>
        <name>a divalent metal cation</name>
        <dbReference type="ChEBI" id="CHEBI:60240"/>
        <label>2</label>
    </ligand>
</feature>
<dbReference type="PANTHER" id="PTHR10819">
    <property type="entry name" value="PHOSPHOTRIESTERASE-RELATED"/>
    <property type="match status" value="1"/>
</dbReference>
<sequence length="360" mass="39001">MRVTRNKGRIVAVQTVQGPVPAANLGLTLTHEHLYADFSSYVWQPPQPWKAELARQPAGAQIAWALREDPFFHPDNCRLDDVDATVAELEPFLAASGRTVIDVTNAGMGRDPGRLVEIAERTGLNVVMGSTWYVGATHDERVRAQTVGDLADELLHEVLHGVGETGIRPGVLGELGISADMTDSEERCLRAAARVQLRTGLPLIVHLPGWDRLGSRVLDIIEEEGAAPSSVVLGHMNPSGVDPDYQAQLASRGAWLGYDMVGMGFYYADHGGQAPSPHDDAAAVARLITEGFGDRILLSHDVFVKAMWTRNGGNGFAYIPRLFLPRLVGRHGIAPDVASALLTDNPARLFESAWRAKGDN</sequence>
<feature type="binding site" evidence="3">
    <location>
        <position position="301"/>
    </location>
    <ligand>
        <name>a divalent metal cation</name>
        <dbReference type="ChEBI" id="CHEBI:60240"/>
        <label>1</label>
    </ligand>
</feature>
<dbReference type="PROSITE" id="PS01322">
    <property type="entry name" value="PHOSPHOTRIESTERASE_1"/>
    <property type="match status" value="1"/>
</dbReference>
<comment type="similarity">
    <text evidence="4">Belongs to the metallo-dependent hydrolases superfamily. Phosphotriesterase family.</text>
</comment>
<comment type="caution">
    <text evidence="4">Lacks conserved residue(s) required for the propagation of feature annotation.</text>
</comment>
<dbReference type="InterPro" id="IPR001559">
    <property type="entry name" value="Phosphotriesterase"/>
</dbReference>
<dbReference type="EMBL" id="JABCJJ010000003">
    <property type="protein sequence ID" value="NMR19211.1"/>
    <property type="molecule type" value="Genomic_DNA"/>
</dbReference>
<keyword evidence="6" id="KW-1185">Reference proteome</keyword>
<dbReference type="Gene3D" id="3.20.20.140">
    <property type="entry name" value="Metal-dependent hydrolases"/>
    <property type="match status" value="1"/>
</dbReference>
<evidence type="ECO:0000256" key="3">
    <source>
        <dbReference type="PIRSR" id="PIRSR601559-52"/>
    </source>
</evidence>
<feature type="binding site" evidence="3">
    <location>
        <position position="31"/>
    </location>
    <ligand>
        <name>a divalent metal cation</name>
        <dbReference type="ChEBI" id="CHEBI:60240"/>
        <label>1</label>
    </ligand>
</feature>
<comment type="caution">
    <text evidence="5">The sequence shown here is derived from an EMBL/GenBank/DDBJ whole genome shotgun (WGS) entry which is preliminary data.</text>
</comment>
<protein>
    <submittedName>
        <fullName evidence="5">Phosphotriesterase-related protein</fullName>
    </submittedName>
</protein>
<dbReference type="AlphaFoldDB" id="A0A7Y0LVW5"/>
<dbReference type="Proteomes" id="UP000562124">
    <property type="component" value="Unassembled WGS sequence"/>
</dbReference>
<accession>A0A7Y0LVW5</accession>
<keyword evidence="1 3" id="KW-0479">Metal-binding</keyword>
<dbReference type="GO" id="GO:0008270">
    <property type="term" value="F:zinc ion binding"/>
    <property type="evidence" value="ECO:0007669"/>
    <property type="project" value="InterPro"/>
</dbReference>
<evidence type="ECO:0000256" key="1">
    <source>
        <dbReference type="ARBA" id="ARBA00022723"/>
    </source>
</evidence>
<evidence type="ECO:0000256" key="4">
    <source>
        <dbReference type="PROSITE-ProRule" id="PRU00679"/>
    </source>
</evidence>
<dbReference type="SUPFAM" id="SSF51556">
    <property type="entry name" value="Metallo-dependent hydrolases"/>
    <property type="match status" value="1"/>
</dbReference>
<comment type="cofactor">
    <cofactor evidence="3">
        <name>a divalent metal cation</name>
        <dbReference type="ChEBI" id="CHEBI:60240"/>
    </cofactor>
    <text evidence="3">Binds 2 divalent metal cations per subunit.</text>
</comment>
<feature type="binding site" evidence="3">
    <location>
        <position position="206"/>
    </location>
    <ligand>
        <name>a divalent metal cation</name>
        <dbReference type="ChEBI" id="CHEBI:60240"/>
        <label>2</label>
    </ligand>
</feature>
<gene>
    <name evidence="5" type="ORF">HIR71_03090</name>
</gene>
<dbReference type="GO" id="GO:0016788">
    <property type="term" value="F:hydrolase activity, acting on ester bonds"/>
    <property type="evidence" value="ECO:0007669"/>
    <property type="project" value="InterPro"/>
</dbReference>
<evidence type="ECO:0000256" key="2">
    <source>
        <dbReference type="ARBA" id="ARBA00022801"/>
    </source>
</evidence>
<feature type="binding site" evidence="3">
    <location>
        <position position="33"/>
    </location>
    <ligand>
        <name>a divalent metal cation</name>
        <dbReference type="ChEBI" id="CHEBI:60240"/>
        <label>1</label>
    </ligand>
</feature>
<keyword evidence="2" id="KW-0378">Hydrolase</keyword>
<dbReference type="PANTHER" id="PTHR10819:SF3">
    <property type="entry name" value="PHOSPHOTRIESTERASE-RELATED PROTEIN"/>
    <property type="match status" value="1"/>
</dbReference>
<dbReference type="CDD" id="cd00530">
    <property type="entry name" value="PTE"/>
    <property type="match status" value="1"/>
</dbReference>
<reference evidence="5 6" key="1">
    <citation type="submission" date="2020-04" db="EMBL/GenBank/DDBJ databases">
        <title>Sequencing and Assembly of C. fimi.</title>
        <authorList>
            <person name="Ramsey A.R."/>
        </authorList>
    </citation>
    <scope>NUCLEOTIDE SEQUENCE [LARGE SCALE GENOMIC DNA]</scope>
    <source>
        <strain evidence="5 6">SB</strain>
    </source>
</reference>
<feature type="binding site" evidence="3">
    <location>
        <position position="174"/>
    </location>
    <ligand>
        <name>a divalent metal cation</name>
        <dbReference type="ChEBI" id="CHEBI:60240"/>
        <label>2</label>
    </ligand>
</feature>
<organism evidence="5 6">
    <name type="scientific">Cellulomonas fimi</name>
    <dbReference type="NCBI Taxonomy" id="1708"/>
    <lineage>
        <taxon>Bacteria</taxon>
        <taxon>Bacillati</taxon>
        <taxon>Actinomycetota</taxon>
        <taxon>Actinomycetes</taxon>
        <taxon>Micrococcales</taxon>
        <taxon>Cellulomonadaceae</taxon>
        <taxon>Cellulomonas</taxon>
    </lineage>
</organism>